<evidence type="ECO:0000313" key="2">
    <source>
        <dbReference type="Proteomes" id="UP000001942"/>
    </source>
</evidence>
<protein>
    <submittedName>
        <fullName evidence="1">Uncharacterized protein</fullName>
    </submittedName>
</protein>
<dbReference type="Proteomes" id="UP000001942">
    <property type="component" value="Chromosome"/>
</dbReference>
<dbReference type="AlphaFoldDB" id="Q2GCU5"/>
<proteinExistence type="predicted"/>
<accession>Q2GCU5</accession>
<reference evidence="1 2" key="1">
    <citation type="journal article" date="2006" name="PLoS Genet.">
        <title>Comparative genomics of emerging human ehrlichiosis agents.</title>
        <authorList>
            <person name="Dunning Hotopp J.C."/>
            <person name="Lin M."/>
            <person name="Madupu R."/>
            <person name="Crabtree J."/>
            <person name="Angiuoli S.V."/>
            <person name="Eisen J.A."/>
            <person name="Seshadri R."/>
            <person name="Ren Q."/>
            <person name="Wu M."/>
            <person name="Utterback T.R."/>
            <person name="Smith S."/>
            <person name="Lewis M."/>
            <person name="Khouri H."/>
            <person name="Zhang C."/>
            <person name="Niu H."/>
            <person name="Lin Q."/>
            <person name="Ohashi N."/>
            <person name="Zhi N."/>
            <person name="Nelson W."/>
            <person name="Brinkac L.M."/>
            <person name="Dodson R.J."/>
            <person name="Rosovitz M.J."/>
            <person name="Sundaram J."/>
            <person name="Daugherty S.C."/>
            <person name="Davidsen T."/>
            <person name="Durkin A.S."/>
            <person name="Gwinn M."/>
            <person name="Haft D.H."/>
            <person name="Selengut J.D."/>
            <person name="Sullivan S.A."/>
            <person name="Zafar N."/>
            <person name="Zhou L."/>
            <person name="Benahmed F."/>
            <person name="Forberger H."/>
            <person name="Halpin R."/>
            <person name="Mulligan S."/>
            <person name="Robinson J."/>
            <person name="White O."/>
            <person name="Rikihisa Y."/>
            <person name="Tettelin H."/>
        </authorList>
    </citation>
    <scope>NUCLEOTIDE SEQUENCE [LARGE SCALE GENOMIC DNA]</scope>
    <source>
        <strain evidence="2">ATCC VR-367 / Miyayama</strain>
    </source>
</reference>
<keyword evidence="2" id="KW-1185">Reference proteome</keyword>
<dbReference type="KEGG" id="nse:NSE_0831"/>
<dbReference type="EMBL" id="CP000237">
    <property type="protein sequence ID" value="ABD46168.1"/>
    <property type="molecule type" value="Genomic_DNA"/>
</dbReference>
<evidence type="ECO:0000313" key="1">
    <source>
        <dbReference type="EMBL" id="ABD46168.1"/>
    </source>
</evidence>
<dbReference type="HOGENOM" id="CLU_3313435_0_0_5"/>
<name>Q2GCU5_EHRS3</name>
<organism evidence="1 2">
    <name type="scientific">Ehrlichia sennetsu (strain ATCC VR-367 / Miyayama)</name>
    <name type="common">Neorickettsia sennetsu</name>
    <dbReference type="NCBI Taxonomy" id="222891"/>
    <lineage>
        <taxon>Bacteria</taxon>
        <taxon>Pseudomonadati</taxon>
        <taxon>Pseudomonadota</taxon>
        <taxon>Alphaproteobacteria</taxon>
        <taxon>Rickettsiales</taxon>
        <taxon>Anaplasmataceae</taxon>
        <taxon>Ehrlichia</taxon>
    </lineage>
</organism>
<gene>
    <name evidence="1" type="ordered locus">NSE_0831</name>
</gene>
<sequence length="39" mass="4627">MLVQYRLADYFMIFPNSTESVLLPFLCSFHCVQFPEILL</sequence>